<reference evidence="1 2" key="1">
    <citation type="submission" date="2019-01" db="EMBL/GenBank/DDBJ databases">
        <title>Filimonas sp. strain TTM-71.</title>
        <authorList>
            <person name="Chen W.-M."/>
        </authorList>
    </citation>
    <scope>NUCLEOTIDE SEQUENCE [LARGE SCALE GENOMIC DNA]</scope>
    <source>
        <strain evidence="1 2">TTM-71</strain>
    </source>
</reference>
<dbReference type="EMBL" id="SDHZ01000001">
    <property type="protein sequence ID" value="RXK87214.1"/>
    <property type="molecule type" value="Genomic_DNA"/>
</dbReference>
<name>A0A4Q1DCG8_9BACT</name>
<proteinExistence type="predicted"/>
<evidence type="ECO:0000313" key="2">
    <source>
        <dbReference type="Proteomes" id="UP000290545"/>
    </source>
</evidence>
<protein>
    <submittedName>
        <fullName evidence="1">Uncharacterized protein</fullName>
    </submittedName>
</protein>
<dbReference type="RefSeq" id="WP_129002964.1">
    <property type="nucleotide sequence ID" value="NZ_SDHZ01000001.1"/>
</dbReference>
<dbReference type="OrthoDB" id="1376919at2"/>
<gene>
    <name evidence="1" type="ORF">ESB13_10660</name>
</gene>
<dbReference type="Pfam" id="PF19383">
    <property type="entry name" value="DUF5958"/>
    <property type="match status" value="1"/>
</dbReference>
<organism evidence="1 2">
    <name type="scientific">Filimonas effusa</name>
    <dbReference type="NCBI Taxonomy" id="2508721"/>
    <lineage>
        <taxon>Bacteria</taxon>
        <taxon>Pseudomonadati</taxon>
        <taxon>Bacteroidota</taxon>
        <taxon>Chitinophagia</taxon>
        <taxon>Chitinophagales</taxon>
        <taxon>Chitinophagaceae</taxon>
        <taxon>Filimonas</taxon>
    </lineage>
</organism>
<dbReference type="Proteomes" id="UP000290545">
    <property type="component" value="Unassembled WGS sequence"/>
</dbReference>
<accession>A0A4Q1DCG8</accession>
<evidence type="ECO:0000313" key="1">
    <source>
        <dbReference type="EMBL" id="RXK87214.1"/>
    </source>
</evidence>
<dbReference type="InterPro" id="IPR046002">
    <property type="entry name" value="DUF5958"/>
</dbReference>
<dbReference type="AlphaFoldDB" id="A0A4Q1DCG8"/>
<keyword evidence="2" id="KW-1185">Reference proteome</keyword>
<comment type="caution">
    <text evidence="1">The sequence shown here is derived from an EMBL/GenBank/DDBJ whole genome shotgun (WGS) entry which is preliminary data.</text>
</comment>
<sequence>MKIDDVILINKYGQGLISDKELLDRFMLNDLTQKRNYLKGMIGLIGQSKPQDSDAETAILNSKLKPTFTPCILIKKGVASHNLQKLAELPEPELLKVLRIFLSLFKIAYQRRFLKEKNIPHKWWYWDLSLENNVQKILALNNT</sequence>